<dbReference type="InParanoid" id="A0A1J7IIM2"/>
<reference evidence="2 3" key="1">
    <citation type="submission" date="2016-10" db="EMBL/GenBank/DDBJ databases">
        <title>Draft genome sequence of Coniochaeta ligniaria NRRL30616, a lignocellulolytic fungus for bioabatement of inhibitors in plant biomass hydrolysates.</title>
        <authorList>
            <consortium name="DOE Joint Genome Institute"/>
            <person name="Jimenez D.J."/>
            <person name="Hector R.E."/>
            <person name="Riley R."/>
            <person name="Sun H."/>
            <person name="Grigoriev I.V."/>
            <person name="Van Elsas J.D."/>
            <person name="Nichols N.N."/>
        </authorList>
    </citation>
    <scope>NUCLEOTIDE SEQUENCE [LARGE SCALE GENOMIC DNA]</scope>
    <source>
        <strain evidence="2 3">NRRL 30616</strain>
    </source>
</reference>
<dbReference type="Proteomes" id="UP000182658">
    <property type="component" value="Unassembled WGS sequence"/>
</dbReference>
<dbReference type="AlphaFoldDB" id="A0A1J7IIM2"/>
<keyword evidence="3" id="KW-1185">Reference proteome</keyword>
<dbReference type="PANTHER" id="PTHR38847">
    <property type="match status" value="1"/>
</dbReference>
<keyword evidence="1" id="KW-0732">Signal</keyword>
<dbReference type="EMBL" id="KV875100">
    <property type="protein sequence ID" value="OIW27131.1"/>
    <property type="molecule type" value="Genomic_DNA"/>
</dbReference>
<dbReference type="PANTHER" id="PTHR38847:SF1">
    <property type="entry name" value="PSEUDOURIDINE SYNTHASE RSUA_RLUA-LIKE DOMAIN-CONTAINING PROTEIN"/>
    <property type="match status" value="1"/>
</dbReference>
<evidence type="ECO:0000313" key="3">
    <source>
        <dbReference type="Proteomes" id="UP000182658"/>
    </source>
</evidence>
<dbReference type="OrthoDB" id="152248at2759"/>
<dbReference type="InterPro" id="IPR025649">
    <property type="entry name" value="DUF4360"/>
</dbReference>
<proteinExistence type="predicted"/>
<feature type="chain" id="PRO_5013380746" description="Secreted protein" evidence="1">
    <location>
        <begin position="23"/>
        <end position="203"/>
    </location>
</feature>
<protein>
    <recommendedName>
        <fullName evidence="4">Secreted protein</fullName>
    </recommendedName>
</protein>
<gene>
    <name evidence="2" type="ORF">CONLIGDRAFT_656331</name>
</gene>
<feature type="signal peptide" evidence="1">
    <location>
        <begin position="1"/>
        <end position="22"/>
    </location>
</feature>
<accession>A0A1J7IIM2</accession>
<organism evidence="2 3">
    <name type="scientific">Coniochaeta ligniaria NRRL 30616</name>
    <dbReference type="NCBI Taxonomy" id="1408157"/>
    <lineage>
        <taxon>Eukaryota</taxon>
        <taxon>Fungi</taxon>
        <taxon>Dikarya</taxon>
        <taxon>Ascomycota</taxon>
        <taxon>Pezizomycotina</taxon>
        <taxon>Sordariomycetes</taxon>
        <taxon>Sordariomycetidae</taxon>
        <taxon>Coniochaetales</taxon>
        <taxon>Coniochaetaceae</taxon>
        <taxon>Coniochaeta</taxon>
    </lineage>
</organism>
<sequence length="203" mass="21273">MKLLSPTLFLPVAAFCAPVTVSSRQAAQIQFTSITTSGPGCPQGSITTDVTADVTAFTLGFDKYQTLVGPGVDGSNREKSCDIFLSLRYPLGCTSAVINTTYHGFAQLDSGVVGTLSVAYILSPGSTTNSPPPAMFPASSWSIGEVYTKRDSVTATENIQNTNQRDVSLTIRTRIMLIVANSTMAGTLSIDDATVAITTAQGC</sequence>
<evidence type="ECO:0000313" key="2">
    <source>
        <dbReference type="EMBL" id="OIW27131.1"/>
    </source>
</evidence>
<evidence type="ECO:0000256" key="1">
    <source>
        <dbReference type="SAM" id="SignalP"/>
    </source>
</evidence>
<name>A0A1J7IIM2_9PEZI</name>
<dbReference type="Pfam" id="PF14273">
    <property type="entry name" value="DUF4360"/>
    <property type="match status" value="1"/>
</dbReference>
<evidence type="ECO:0008006" key="4">
    <source>
        <dbReference type="Google" id="ProtNLM"/>
    </source>
</evidence>